<keyword evidence="3" id="KW-1185">Reference proteome</keyword>
<feature type="transmembrane region" description="Helical" evidence="1">
    <location>
        <begin position="44"/>
        <end position="65"/>
    </location>
</feature>
<organism evidence="2 3">
    <name type="scientific">Fusarium kuroshium</name>
    <dbReference type="NCBI Taxonomy" id="2010991"/>
    <lineage>
        <taxon>Eukaryota</taxon>
        <taxon>Fungi</taxon>
        <taxon>Dikarya</taxon>
        <taxon>Ascomycota</taxon>
        <taxon>Pezizomycotina</taxon>
        <taxon>Sordariomycetes</taxon>
        <taxon>Hypocreomycetidae</taxon>
        <taxon>Hypocreales</taxon>
        <taxon>Nectriaceae</taxon>
        <taxon>Fusarium</taxon>
        <taxon>Fusarium solani species complex</taxon>
    </lineage>
</organism>
<feature type="transmembrane region" description="Helical" evidence="1">
    <location>
        <begin position="12"/>
        <end position="32"/>
    </location>
</feature>
<name>A0A3M2SD09_9HYPO</name>
<evidence type="ECO:0000313" key="3">
    <source>
        <dbReference type="Proteomes" id="UP000277212"/>
    </source>
</evidence>
<feature type="transmembrane region" description="Helical" evidence="1">
    <location>
        <begin position="97"/>
        <end position="117"/>
    </location>
</feature>
<dbReference type="AlphaFoldDB" id="A0A3M2SD09"/>
<proteinExistence type="predicted"/>
<dbReference type="STRING" id="2010991.A0A3M2SD09"/>
<evidence type="ECO:0000256" key="1">
    <source>
        <dbReference type="SAM" id="Phobius"/>
    </source>
</evidence>
<keyword evidence="1" id="KW-0812">Transmembrane</keyword>
<sequence length="205" mass="23281">MPTGRAVPVEVVKSLVPAVTLGFVVPTIMALAPTPDANAWHNWLGIWQFAPHLFNVLAMGISAGLRMWNGKRQPKKEDDQTIYDRYKRKDVESLKMVYTYAFAVQATAHIASIAYAWQHPGINIYKTFLGLPNPFTAEWGLSTLTEKLAVFFRYDMASATTAFVGSNLYSIWDLRRLGYIRTCEAGRWCYCRAVSSRIWSYVGWE</sequence>
<keyword evidence="1" id="KW-1133">Transmembrane helix</keyword>
<dbReference type="Proteomes" id="UP000277212">
    <property type="component" value="Unassembled WGS sequence"/>
</dbReference>
<dbReference type="EMBL" id="NKUJ01000064">
    <property type="protein sequence ID" value="RMJ15457.1"/>
    <property type="molecule type" value="Genomic_DNA"/>
</dbReference>
<evidence type="ECO:0000313" key="2">
    <source>
        <dbReference type="EMBL" id="RMJ15457.1"/>
    </source>
</evidence>
<comment type="caution">
    <text evidence="2">The sequence shown here is derived from an EMBL/GenBank/DDBJ whole genome shotgun (WGS) entry which is preliminary data.</text>
</comment>
<reference evidence="2 3" key="1">
    <citation type="submission" date="2017-06" db="EMBL/GenBank/DDBJ databases">
        <title>Comparative genomic analysis of Ambrosia Fusariam Clade fungi.</title>
        <authorList>
            <person name="Stajich J.E."/>
            <person name="Carrillo J."/>
            <person name="Kijimoto T."/>
            <person name="Eskalen A."/>
            <person name="O'Donnell K."/>
            <person name="Kasson M."/>
        </authorList>
    </citation>
    <scope>NUCLEOTIDE SEQUENCE [LARGE SCALE GENOMIC DNA]</scope>
    <source>
        <strain evidence="2">UCR3666</strain>
    </source>
</reference>
<accession>A0A3M2SD09</accession>
<keyword evidence="1" id="KW-0472">Membrane</keyword>
<gene>
    <name evidence="2" type="ORF">CDV36_004877</name>
</gene>
<dbReference type="OrthoDB" id="16820at2759"/>
<protein>
    <submittedName>
        <fullName evidence="2">Uncharacterized protein</fullName>
    </submittedName>
</protein>